<sequence>MHITRKVTDDLYWVGANDHRLALFENAYPIPRGVSYNAYLLLDEKTVLFDTVDWSGCRQLLENLDHLLAGRPLDYLVINHLEPDHAGSIEEVLIRYPDVKIISNKKAFMLMRQFHFTVDDHECIEVAEGDTFSFGTHAVTFVFAPMVHWPEVMVTFDTTSGALFSADAFGTFGALDGKLFADEVDFDRDWLDDARRYLANIVGKYGPHIQAILKKAGTILDQIQFICPLHGPVWRRDLMYFIGKYDTWSRYAPEESGVMIAYASMYGNTEGAAQALAAKLCERGVTNVAVYDVSTTDVSQLIAETFRLSHLVLASVTYNLGIYPKMLNFLEDMKALNVQNRTVGLIENGSWAVRSGDLIEAFLNDEMKNITVLEDRVSLASALDNTQAIDLDRLADAISDDMQKD</sequence>
<evidence type="ECO:0000313" key="7">
    <source>
        <dbReference type="Proteomes" id="UP000004754"/>
    </source>
</evidence>
<dbReference type="CDD" id="cd07709">
    <property type="entry name" value="flavodiiron_proteins_MBL-fold"/>
    <property type="match status" value="1"/>
</dbReference>
<proteinExistence type="inferred from homology"/>
<dbReference type="InterPro" id="IPR045761">
    <property type="entry name" value="ODP_dom"/>
</dbReference>
<dbReference type="PANTHER" id="PTHR32145">
    <property type="entry name" value="DIFLAVIN FLAVOPROTEIN A 2-RELATED"/>
    <property type="match status" value="1"/>
</dbReference>
<keyword evidence="3" id="KW-0813">Transport</keyword>
<dbReference type="Pfam" id="PF00258">
    <property type="entry name" value="Flavodoxin_1"/>
    <property type="match status" value="1"/>
</dbReference>
<dbReference type="InterPro" id="IPR001279">
    <property type="entry name" value="Metallo-B-lactamas"/>
</dbReference>
<evidence type="ECO:0000256" key="1">
    <source>
        <dbReference type="ARBA" id="ARBA00001962"/>
    </source>
</evidence>
<dbReference type="PROSITE" id="PS50902">
    <property type="entry name" value="FLAVODOXIN_LIKE"/>
    <property type="match status" value="1"/>
</dbReference>
<evidence type="ECO:0000256" key="4">
    <source>
        <dbReference type="ARBA" id="ARBA00022982"/>
    </source>
</evidence>
<dbReference type="Pfam" id="PF19583">
    <property type="entry name" value="ODP"/>
    <property type="match status" value="1"/>
</dbReference>
<dbReference type="SUPFAM" id="SSF56281">
    <property type="entry name" value="Metallo-hydrolase/oxidoreductase"/>
    <property type="match status" value="1"/>
</dbReference>
<keyword evidence="7" id="KW-1185">Reference proteome</keyword>
<dbReference type="Gene3D" id="3.60.15.10">
    <property type="entry name" value="Ribonuclease Z/Hydroxyacylglutathione hydrolase-like"/>
    <property type="match status" value="1"/>
</dbReference>
<gene>
    <name evidence="6" type="ORF">HMP0721_1890</name>
</gene>
<evidence type="ECO:0000256" key="2">
    <source>
        <dbReference type="ARBA" id="ARBA00007121"/>
    </source>
</evidence>
<dbReference type="SMART" id="SM00849">
    <property type="entry name" value="Lactamase_B"/>
    <property type="match status" value="1"/>
</dbReference>
<feature type="domain" description="Flavodoxin-like" evidence="5">
    <location>
        <begin position="258"/>
        <end position="405"/>
    </location>
</feature>
<dbReference type="GO" id="GO:0009055">
    <property type="term" value="F:electron transfer activity"/>
    <property type="evidence" value="ECO:0007669"/>
    <property type="project" value="InterPro"/>
</dbReference>
<comment type="similarity">
    <text evidence="2">In the N-terminal section; belongs to the zinc metallo-hydrolase group 3 family.</text>
</comment>
<dbReference type="InterPro" id="IPR029039">
    <property type="entry name" value="Flavoprotein-like_sf"/>
</dbReference>
<dbReference type="Gene3D" id="3.40.50.360">
    <property type="match status" value="1"/>
</dbReference>
<comment type="caution">
    <text evidence="6">The sequence shown here is derived from an EMBL/GenBank/DDBJ whole genome shotgun (WGS) entry which is preliminary data.</text>
</comment>
<protein>
    <submittedName>
        <fullName evidence="6">Metallo-beta-lactamase domain protein</fullName>
    </submittedName>
</protein>
<name>E6MIQ5_9FIRM</name>
<dbReference type="InterPro" id="IPR036866">
    <property type="entry name" value="RibonucZ/Hydroxyglut_hydro"/>
</dbReference>
<accession>E6MIQ5</accession>
<evidence type="ECO:0000256" key="3">
    <source>
        <dbReference type="ARBA" id="ARBA00022448"/>
    </source>
</evidence>
<keyword evidence="4" id="KW-0249">Electron transport</keyword>
<evidence type="ECO:0000259" key="5">
    <source>
        <dbReference type="PROSITE" id="PS50902"/>
    </source>
</evidence>
<dbReference type="InterPro" id="IPR016440">
    <property type="entry name" value="Rubredoxin-O_OxRdtase"/>
</dbReference>
<evidence type="ECO:0000313" key="6">
    <source>
        <dbReference type="EMBL" id="EFV01151.1"/>
    </source>
</evidence>
<dbReference type="Proteomes" id="UP000004754">
    <property type="component" value="Unassembled WGS sequence"/>
</dbReference>
<dbReference type="GO" id="GO:0010181">
    <property type="term" value="F:FMN binding"/>
    <property type="evidence" value="ECO:0007669"/>
    <property type="project" value="InterPro"/>
</dbReference>
<dbReference type="RefSeq" id="WP_006599312.1">
    <property type="nucleotide sequence ID" value="NZ_GL622359.1"/>
</dbReference>
<dbReference type="GO" id="GO:0046872">
    <property type="term" value="F:metal ion binding"/>
    <property type="evidence" value="ECO:0007669"/>
    <property type="project" value="InterPro"/>
</dbReference>
<dbReference type="STRING" id="887929.HMP0721_1890"/>
<dbReference type="EMBL" id="AEQN01000023">
    <property type="protein sequence ID" value="EFV01151.1"/>
    <property type="molecule type" value="Genomic_DNA"/>
</dbReference>
<organism evidence="6 7">
    <name type="scientific">Pseudoramibacter alactolyticus ATCC 23263</name>
    <dbReference type="NCBI Taxonomy" id="887929"/>
    <lineage>
        <taxon>Bacteria</taxon>
        <taxon>Bacillati</taxon>
        <taxon>Bacillota</taxon>
        <taxon>Clostridia</taxon>
        <taxon>Eubacteriales</taxon>
        <taxon>Eubacteriaceae</taxon>
        <taxon>Pseudoramibacter</taxon>
    </lineage>
</organism>
<dbReference type="SUPFAM" id="SSF52218">
    <property type="entry name" value="Flavoproteins"/>
    <property type="match status" value="1"/>
</dbReference>
<comment type="cofactor">
    <cofactor evidence="1">
        <name>Fe cation</name>
        <dbReference type="ChEBI" id="CHEBI:24875"/>
    </cofactor>
</comment>
<dbReference type="HOGENOM" id="CLU_017490_1_0_9"/>
<dbReference type="AlphaFoldDB" id="E6MIQ5"/>
<dbReference type="GO" id="GO:0016651">
    <property type="term" value="F:oxidoreductase activity, acting on NAD(P)H"/>
    <property type="evidence" value="ECO:0007669"/>
    <property type="project" value="UniProtKB-ARBA"/>
</dbReference>
<dbReference type="PANTHER" id="PTHR32145:SF20">
    <property type="entry name" value="FLAVOPROTEIN"/>
    <property type="match status" value="1"/>
</dbReference>
<dbReference type="eggNOG" id="COG0426">
    <property type="taxonomic scope" value="Bacteria"/>
</dbReference>
<dbReference type="InterPro" id="IPR008254">
    <property type="entry name" value="Flavodoxin/NO_synth"/>
</dbReference>
<dbReference type="PIRSF" id="PIRSF005243">
    <property type="entry name" value="ROO"/>
    <property type="match status" value="1"/>
</dbReference>
<dbReference type="InterPro" id="IPR051285">
    <property type="entry name" value="NADH_oxidoreductase_modular"/>
</dbReference>
<dbReference type="OrthoDB" id="9807946at2"/>
<reference evidence="6 7" key="1">
    <citation type="submission" date="2010-12" db="EMBL/GenBank/DDBJ databases">
        <authorList>
            <person name="Muzny D."/>
            <person name="Qin X."/>
            <person name="Deng J."/>
            <person name="Jiang H."/>
            <person name="Liu Y."/>
            <person name="Qu J."/>
            <person name="Song X.-Z."/>
            <person name="Zhang L."/>
            <person name="Thornton R."/>
            <person name="Coyle M."/>
            <person name="Francisco L."/>
            <person name="Jackson L."/>
            <person name="Javaid M."/>
            <person name="Korchina V."/>
            <person name="Kovar C."/>
            <person name="Mata R."/>
            <person name="Mathew T."/>
            <person name="Ngo R."/>
            <person name="Nguyen L."/>
            <person name="Nguyen N."/>
            <person name="Okwuonu G."/>
            <person name="Ongeri F."/>
            <person name="Pham C."/>
            <person name="Simmons D."/>
            <person name="Wilczek-Boney K."/>
            <person name="Hale W."/>
            <person name="Jakkamsetti A."/>
            <person name="Pham P."/>
            <person name="Ruth R."/>
            <person name="San Lucas F."/>
            <person name="Warren J."/>
            <person name="Zhang J."/>
            <person name="Zhao Z."/>
            <person name="Zhou C."/>
            <person name="Zhu D."/>
            <person name="Lee S."/>
            <person name="Bess C."/>
            <person name="Blankenburg K."/>
            <person name="Forbes L."/>
            <person name="Fu Q."/>
            <person name="Gubbala S."/>
            <person name="Hirani K."/>
            <person name="Jayaseelan J.C."/>
            <person name="Lara F."/>
            <person name="Munidasa M."/>
            <person name="Palculict T."/>
            <person name="Patil S."/>
            <person name="Pu L.-L."/>
            <person name="Saada N."/>
            <person name="Tang L."/>
            <person name="Weissenberger G."/>
            <person name="Zhu Y."/>
            <person name="Hemphill L."/>
            <person name="Shang Y."/>
            <person name="Youmans B."/>
            <person name="Ayvaz T."/>
            <person name="Ross M."/>
            <person name="Santibanez J."/>
            <person name="Aqrawi P."/>
            <person name="Gross S."/>
            <person name="Joshi V."/>
            <person name="Fowler G."/>
            <person name="Nazareth L."/>
            <person name="Reid J."/>
            <person name="Worley K."/>
            <person name="Petrosino J."/>
            <person name="Highlander S."/>
            <person name="Gibbs R."/>
        </authorList>
    </citation>
    <scope>NUCLEOTIDE SEQUENCE [LARGE SCALE GENOMIC DNA]</scope>
    <source>
        <strain evidence="6 7">ATCC 23263</strain>
    </source>
</reference>